<keyword evidence="1 4" id="KW-0812">Transmembrane</keyword>
<feature type="region of interest" description="Disordered" evidence="5">
    <location>
        <begin position="188"/>
        <end position="240"/>
    </location>
</feature>
<keyword evidence="3 4" id="KW-0496">Mitochondrion</keyword>
<dbReference type="AlphaFoldDB" id="A0AAF0JAI6"/>
<dbReference type="GO" id="GO:0006368">
    <property type="term" value="P:transcription elongation by RNA polymerase II"/>
    <property type="evidence" value="ECO:0007669"/>
    <property type="project" value="InterPro"/>
</dbReference>
<evidence type="ECO:0000256" key="1">
    <source>
        <dbReference type="ARBA" id="ARBA00022692"/>
    </source>
</evidence>
<dbReference type="CDD" id="cd21673">
    <property type="entry name" value="SMP_Mdm34"/>
    <property type="match status" value="1"/>
</dbReference>
<feature type="compositionally biased region" description="Pro residues" evidence="5">
    <location>
        <begin position="207"/>
        <end position="217"/>
    </location>
</feature>
<dbReference type="GO" id="GO:0007005">
    <property type="term" value="P:mitochondrion organization"/>
    <property type="evidence" value="ECO:0007669"/>
    <property type="project" value="InterPro"/>
</dbReference>
<dbReference type="InterPro" id="IPR058825">
    <property type="entry name" value="MDM34_N"/>
</dbReference>
<keyword evidence="8" id="KW-1185">Reference proteome</keyword>
<dbReference type="HAMAP" id="MF_03105">
    <property type="entry name" value="Mdm34"/>
    <property type="match status" value="1"/>
</dbReference>
<keyword evidence="2 4" id="KW-1000">Mitochondrion outer membrane</keyword>
<comment type="similarity">
    <text evidence="4">Belongs to the MDM34 family.</text>
</comment>
<dbReference type="Pfam" id="PF26545">
    <property type="entry name" value="Mdm34_N"/>
    <property type="match status" value="1"/>
</dbReference>
<feature type="region of interest" description="Disordered" evidence="5">
    <location>
        <begin position="432"/>
        <end position="465"/>
    </location>
</feature>
<comment type="domain">
    <text evidence="4">Lacks alpha-helical transmembrane segments, suggesting that it resides in the membrane via beta-sheet conformations similar to those predicted for other outer membrane proteins and porin.</text>
</comment>
<sequence>MERLPPLTALCRRVVLRHLSAVHDLGDMPYRLAKPLLQQCRPEQLRELEAASPHLAEDTQEIWKHACLRDFSDLRKLDEEHKLGDVASWRALYDEKQEHIEAAKAAATARIKGRYAEHSAQKDAKKLVVSDVALRPTRGRHRAGPRVPATPGQAMMARARNGTAMQTRRMMLIPPRAPSRGFVRAAPSVRAPRTDAPPDAPQAAPSAPRPAALPPSPVRAKRPPPEGQSIFMPKRRIPSQPHHREFYENAIQTLNTALNRGPKPKVIAGDIQVKELHMGTVPPELEILEIGDLSRERFRGIFRLMYAGDAHLELSTSVQANPLAKPASAGAGLFATPAAERGMLFAASPLTVPMRVRLSEVHLRAIVVLVVSRTKGITLVFKNDPLESVKVSSTFDSVGVIQKYLQEEIEAQLREMFREDLPTIIHRLSQEWLRTDPAPRQAPSTPAAKPRPEPEWPVPPPEEPLAFLSLDDAPPRASPAAVRLAHLASENSPHGLADLFAPPESPAARARTFHATSRVRAPQTPVGTPPRLRAEPAFGGLEMSGHLAELLKANHTLSPYTRQARHVAIRSAPGHKQGRVGRVHARQRRRFQLGGQAE</sequence>
<evidence type="ECO:0000313" key="7">
    <source>
        <dbReference type="EMBL" id="WFD39852.1"/>
    </source>
</evidence>
<keyword evidence="4" id="KW-0472">Membrane</keyword>
<dbReference type="InterPro" id="IPR027536">
    <property type="entry name" value="MDM34"/>
</dbReference>
<protein>
    <recommendedName>
        <fullName evidence="4">Mitochondrial distribution and morphology protein 34</fullName>
    </recommendedName>
</protein>
<comment type="subcellular location">
    <subcellularLocation>
        <location evidence="4">Mitochondrion outer membrane</location>
        <topology evidence="4">Multi-pass membrane protein</topology>
    </subcellularLocation>
    <text evidence="4">The ERMES/MDM complex localizes to a few discrete foci (around 10 per single cell), that represent mitochondria-endoplasmic reticulum junctions. These foci are often found next to mtDNA nucleoids.</text>
</comment>
<dbReference type="PANTHER" id="PTHR28185:SF1">
    <property type="entry name" value="MITOCHONDRIAL DISTRIBUTION AND MORPHOLOGY PROTEIN 34"/>
    <property type="match status" value="1"/>
</dbReference>
<dbReference type="Gene3D" id="6.10.250.3180">
    <property type="match status" value="1"/>
</dbReference>
<evidence type="ECO:0000259" key="6">
    <source>
        <dbReference type="Pfam" id="PF26545"/>
    </source>
</evidence>
<dbReference type="Proteomes" id="UP001217754">
    <property type="component" value="Chromosome 5"/>
</dbReference>
<dbReference type="InterPro" id="IPR010684">
    <property type="entry name" value="RNA_pol_II_trans_fac_SIII_A"/>
</dbReference>
<dbReference type="GO" id="GO:0032865">
    <property type="term" value="C:ERMES complex"/>
    <property type="evidence" value="ECO:0007669"/>
    <property type="project" value="UniProtKB-UniRule"/>
</dbReference>
<dbReference type="GO" id="GO:0015914">
    <property type="term" value="P:phospholipid transport"/>
    <property type="evidence" value="ECO:0007669"/>
    <property type="project" value="TreeGrafter"/>
</dbReference>
<dbReference type="PANTHER" id="PTHR28185">
    <property type="entry name" value="MITOCHONDRIAL DISTRIBUTION AND MORPHOLOGY PROTEIN 34"/>
    <property type="match status" value="1"/>
</dbReference>
<evidence type="ECO:0000256" key="3">
    <source>
        <dbReference type="ARBA" id="ARBA00023128"/>
    </source>
</evidence>
<dbReference type="GO" id="GO:0070449">
    <property type="term" value="C:elongin complex"/>
    <property type="evidence" value="ECO:0007669"/>
    <property type="project" value="InterPro"/>
</dbReference>
<reference evidence="7" key="1">
    <citation type="submission" date="2023-03" db="EMBL/GenBank/DDBJ databases">
        <title>Mating type loci evolution in Malassezia.</title>
        <authorList>
            <person name="Coelho M.A."/>
        </authorList>
    </citation>
    <scope>NUCLEOTIDE SEQUENCE</scope>
    <source>
        <strain evidence="7">CBS 9431</strain>
    </source>
</reference>
<proteinExistence type="inferred from homology"/>
<organism evidence="7 8">
    <name type="scientific">Malassezia japonica</name>
    <dbReference type="NCBI Taxonomy" id="223818"/>
    <lineage>
        <taxon>Eukaryota</taxon>
        <taxon>Fungi</taxon>
        <taxon>Dikarya</taxon>
        <taxon>Basidiomycota</taxon>
        <taxon>Ustilaginomycotina</taxon>
        <taxon>Malasseziomycetes</taxon>
        <taxon>Malasseziales</taxon>
        <taxon>Malasseziaceae</taxon>
        <taxon>Malassezia</taxon>
    </lineage>
</organism>
<dbReference type="GO" id="GO:1990456">
    <property type="term" value="P:mitochondrion-endoplasmic reticulum membrane tethering"/>
    <property type="evidence" value="ECO:0007669"/>
    <property type="project" value="TreeGrafter"/>
</dbReference>
<evidence type="ECO:0000256" key="2">
    <source>
        <dbReference type="ARBA" id="ARBA00022787"/>
    </source>
</evidence>
<feature type="region of interest" description="Disordered" evidence="5">
    <location>
        <begin position="571"/>
        <end position="598"/>
    </location>
</feature>
<name>A0AAF0JAI6_9BASI</name>
<feature type="compositionally biased region" description="Basic residues" evidence="5">
    <location>
        <begin position="576"/>
        <end position="591"/>
    </location>
</feature>
<dbReference type="GeneID" id="85226484"/>
<evidence type="ECO:0000256" key="4">
    <source>
        <dbReference type="HAMAP-Rule" id="MF_03105"/>
    </source>
</evidence>
<evidence type="ECO:0000313" key="8">
    <source>
        <dbReference type="Proteomes" id="UP001217754"/>
    </source>
</evidence>
<gene>
    <name evidence="4 7" type="primary">MDM34</name>
    <name evidence="7" type="ORF">MJAP1_002833</name>
</gene>
<comment type="subunit">
    <text evidence="4">Component of the ER-mitochondria encounter structure (ERMES) or MDM complex, composed of MMM1, MDM10, MDM12 and MDM34.</text>
</comment>
<comment type="function">
    <text evidence="4">Component of the ERMES/MDM complex, which serves as a molecular tether to connect the endoplasmic reticulum (ER) and mitochondria. Components of this complex are involved in the control of mitochondrial shape and protein biogenesis, and function in nonvesicular lipid trafficking between the ER and mitochondria. MDM34 is required for the interaction of the ER-resident membrane protein MMM1 and the outer mitochondrial membrane-resident beta-barrel protein MDM10.</text>
</comment>
<dbReference type="Pfam" id="PF06881">
    <property type="entry name" value="Elongin_A"/>
    <property type="match status" value="1"/>
</dbReference>
<dbReference type="EMBL" id="CP119962">
    <property type="protein sequence ID" value="WFD39852.1"/>
    <property type="molecule type" value="Genomic_DNA"/>
</dbReference>
<accession>A0AAF0JAI6</accession>
<keyword evidence="4" id="KW-1134">Transmembrane beta strand</keyword>
<evidence type="ECO:0000256" key="5">
    <source>
        <dbReference type="SAM" id="MobiDB-lite"/>
    </source>
</evidence>
<dbReference type="RefSeq" id="XP_060122749.1">
    <property type="nucleotide sequence ID" value="XM_060266766.1"/>
</dbReference>
<feature type="domain" description="DM34" evidence="6">
    <location>
        <begin position="244"/>
        <end position="433"/>
    </location>
</feature>